<dbReference type="AlphaFoldDB" id="A0ABD5HVB2"/>
<name>A0ABD5HVB2_BACTU</name>
<evidence type="ECO:0000256" key="1">
    <source>
        <dbReference type="SAM" id="Phobius"/>
    </source>
</evidence>
<sequence length="100" mass="12026">MTKKHVVPLLFYKPQILPHLKVEQIYYLECLISVFLILVVQIGYNISRLTSIFMYYKKRKDLLSQKVKNMHRNTTVKYYKFNTFTGEPLQVETKKKQLKP</sequence>
<organism evidence="2 3">
    <name type="scientific">Bacillus thuringiensis serovar toumanoffi</name>
    <dbReference type="NCBI Taxonomy" id="180862"/>
    <lineage>
        <taxon>Bacteria</taxon>
        <taxon>Bacillati</taxon>
        <taxon>Bacillota</taxon>
        <taxon>Bacilli</taxon>
        <taxon>Bacillales</taxon>
        <taxon>Bacillaceae</taxon>
        <taxon>Bacillus</taxon>
        <taxon>Bacillus cereus group</taxon>
    </lineage>
</organism>
<keyword evidence="1" id="KW-0472">Membrane</keyword>
<dbReference type="EMBL" id="JAWQCK010000007">
    <property type="protein sequence ID" value="MDW9208884.1"/>
    <property type="molecule type" value="Genomic_DNA"/>
</dbReference>
<gene>
    <name evidence="2" type="ORF">BTTOUR_09110</name>
</gene>
<proteinExistence type="predicted"/>
<evidence type="ECO:0000313" key="3">
    <source>
        <dbReference type="Proteomes" id="UP001272716"/>
    </source>
</evidence>
<feature type="transmembrane region" description="Helical" evidence="1">
    <location>
        <begin position="25"/>
        <end position="47"/>
    </location>
</feature>
<dbReference type="Proteomes" id="UP001272716">
    <property type="component" value="Unassembled WGS sequence"/>
</dbReference>
<reference evidence="2 3" key="1">
    <citation type="submission" date="2023-10" db="EMBL/GenBank/DDBJ databases">
        <title>Draft Genome Sequence of Bacillus thuringiensis serovar. toumanoffi 4059: Identification of a Novel Cry Protein Candidate.</title>
        <authorList>
            <person name="Murdoch R.W."/>
            <person name="Gemler B."/>
            <person name="Heater B.S."/>
        </authorList>
    </citation>
    <scope>NUCLEOTIDE SEQUENCE [LARGE SCALE GENOMIC DNA]</scope>
    <source>
        <strain evidence="2 3">4059</strain>
    </source>
</reference>
<protein>
    <recommendedName>
        <fullName evidence="4">Transposase</fullName>
    </recommendedName>
</protein>
<comment type="caution">
    <text evidence="2">The sequence shown here is derived from an EMBL/GenBank/DDBJ whole genome shotgun (WGS) entry which is preliminary data.</text>
</comment>
<keyword evidence="1" id="KW-1133">Transmembrane helix</keyword>
<evidence type="ECO:0000313" key="2">
    <source>
        <dbReference type="EMBL" id="MDW9208884.1"/>
    </source>
</evidence>
<keyword evidence="1" id="KW-0812">Transmembrane</keyword>
<evidence type="ECO:0008006" key="4">
    <source>
        <dbReference type="Google" id="ProtNLM"/>
    </source>
</evidence>
<accession>A0ABD5HVB2</accession>